<keyword evidence="4" id="KW-1185">Reference proteome</keyword>
<accession>A0A1G6TNL4</accession>
<dbReference type="EMBL" id="FMZX01000006">
    <property type="protein sequence ID" value="SDD30641.1"/>
    <property type="molecule type" value="Genomic_DNA"/>
</dbReference>
<organism evidence="3 4">
    <name type="scientific">Belnapia rosea</name>
    <dbReference type="NCBI Taxonomy" id="938405"/>
    <lineage>
        <taxon>Bacteria</taxon>
        <taxon>Pseudomonadati</taxon>
        <taxon>Pseudomonadota</taxon>
        <taxon>Alphaproteobacteria</taxon>
        <taxon>Acetobacterales</taxon>
        <taxon>Roseomonadaceae</taxon>
        <taxon>Belnapia</taxon>
    </lineage>
</organism>
<dbReference type="SUPFAM" id="SSF56300">
    <property type="entry name" value="Metallo-dependent phosphatases"/>
    <property type="match status" value="1"/>
</dbReference>
<gene>
    <name evidence="3" type="ORF">SAMN04487779_1006134</name>
</gene>
<dbReference type="InterPro" id="IPR004843">
    <property type="entry name" value="Calcineurin-like_PHP"/>
</dbReference>
<evidence type="ECO:0000313" key="3">
    <source>
        <dbReference type="EMBL" id="SDD30641.1"/>
    </source>
</evidence>
<evidence type="ECO:0000256" key="1">
    <source>
        <dbReference type="SAM" id="MobiDB-lite"/>
    </source>
</evidence>
<sequence>MSAAPIHLGGERLMLDPAGVLHWPARRTLVVADLHLEKGSAFAAAGRFLPPYDTRETLSRLALLLRRWKPERIVALGDSFHDRHGASRLPPAEAEALHRMLAGVEMVWVLGNHDPEPPEGLPGLAAEELRDGPLVFRHQARPAASRFAMAPGGEVSGHFHPKATMPTRVGGITRPCFIADGRRLLLPAFGAYTGGLDARDPAIAGLFPRGARLFLLGRERLFSMAAGPPRAVAGGGPAPRPVLTETGPG</sequence>
<dbReference type="AlphaFoldDB" id="A0A1G6TNL4"/>
<protein>
    <submittedName>
        <fullName evidence="3">Putative phosphoesterase</fullName>
    </submittedName>
</protein>
<feature type="domain" description="Calcineurin-like phosphoesterase" evidence="2">
    <location>
        <begin position="27"/>
        <end position="130"/>
    </location>
</feature>
<dbReference type="InterPro" id="IPR026336">
    <property type="entry name" value="PdeM-like"/>
</dbReference>
<dbReference type="STRING" id="938405.SAMN02927895_03347"/>
<dbReference type="GO" id="GO:0016787">
    <property type="term" value="F:hydrolase activity"/>
    <property type="evidence" value="ECO:0007669"/>
    <property type="project" value="InterPro"/>
</dbReference>
<reference evidence="3 4" key="1">
    <citation type="submission" date="2016-10" db="EMBL/GenBank/DDBJ databases">
        <authorList>
            <person name="de Groot N.N."/>
        </authorList>
    </citation>
    <scope>NUCLEOTIDE SEQUENCE [LARGE SCALE GENOMIC DNA]</scope>
    <source>
        <strain evidence="3 4">CPCC 100156</strain>
    </source>
</reference>
<dbReference type="Proteomes" id="UP000198925">
    <property type="component" value="Unassembled WGS sequence"/>
</dbReference>
<dbReference type="Pfam" id="PF00149">
    <property type="entry name" value="Metallophos"/>
    <property type="match status" value="1"/>
</dbReference>
<name>A0A1G6TNL4_9PROT</name>
<dbReference type="OrthoDB" id="9795838at2"/>
<proteinExistence type="predicted"/>
<dbReference type="RefSeq" id="WP_090565624.1">
    <property type="nucleotide sequence ID" value="NZ_FMXZ01000009.1"/>
</dbReference>
<dbReference type="NCBIfam" id="TIGR04123">
    <property type="entry name" value="P_estr_lig_assc"/>
    <property type="match status" value="1"/>
</dbReference>
<evidence type="ECO:0000313" key="4">
    <source>
        <dbReference type="Proteomes" id="UP000198925"/>
    </source>
</evidence>
<dbReference type="PANTHER" id="PTHR39323">
    <property type="entry name" value="BLR1149 PROTEIN"/>
    <property type="match status" value="1"/>
</dbReference>
<evidence type="ECO:0000259" key="2">
    <source>
        <dbReference type="Pfam" id="PF00149"/>
    </source>
</evidence>
<dbReference type="PANTHER" id="PTHR39323:SF1">
    <property type="entry name" value="BLR1149 PROTEIN"/>
    <property type="match status" value="1"/>
</dbReference>
<dbReference type="InterPro" id="IPR029052">
    <property type="entry name" value="Metallo-depent_PP-like"/>
</dbReference>
<dbReference type="Gene3D" id="3.60.21.10">
    <property type="match status" value="1"/>
</dbReference>
<feature type="region of interest" description="Disordered" evidence="1">
    <location>
        <begin position="230"/>
        <end position="249"/>
    </location>
</feature>